<reference evidence="1" key="1">
    <citation type="submission" date="2020-10" db="EMBL/GenBank/DDBJ databases">
        <authorList>
            <person name="Gilroy R."/>
        </authorList>
    </citation>
    <scope>NUCLEOTIDE SEQUENCE</scope>
    <source>
        <strain evidence="1">CHK186-9395</strain>
    </source>
</reference>
<proteinExistence type="predicted"/>
<reference evidence="1" key="2">
    <citation type="journal article" date="2021" name="PeerJ">
        <title>Extensive microbial diversity within the chicken gut microbiome revealed by metagenomics and culture.</title>
        <authorList>
            <person name="Gilroy R."/>
            <person name="Ravi A."/>
            <person name="Getino M."/>
            <person name="Pursley I."/>
            <person name="Horton D.L."/>
            <person name="Alikhan N.F."/>
            <person name="Baker D."/>
            <person name="Gharbi K."/>
            <person name="Hall N."/>
            <person name="Watson M."/>
            <person name="Adriaenssens E.M."/>
            <person name="Foster-Nyarko E."/>
            <person name="Jarju S."/>
            <person name="Secka A."/>
            <person name="Antonio M."/>
            <person name="Oren A."/>
            <person name="Chaudhuri R.R."/>
            <person name="La Ragione R."/>
            <person name="Hildebrand F."/>
            <person name="Pallen M.J."/>
        </authorList>
    </citation>
    <scope>NUCLEOTIDE SEQUENCE</scope>
    <source>
        <strain evidence="1">CHK186-9395</strain>
    </source>
</reference>
<accession>A0A9D1SYV6</accession>
<sequence length="216" mass="25099">MEELNIKIAKELQNLSDVSLQNLGDQTFFIVSAYEESELENLLIYDAEIINVGEFIKNNFKLPEIKKEKLVLNKRGAVLGFYKGTEIAFGKIMCWVENYSSYLSNQINSNFQYSTDMLPKEHILIDANAVCPVILFQTLNPKKNYFGEDVIEDGKVVYDLTDFKILTKKEANDYKKRLVSIANITGEADERTYYMLEYINRERYKKLDKPNDRILS</sequence>
<dbReference type="EMBL" id="DVOJ01000014">
    <property type="protein sequence ID" value="HIV01644.1"/>
    <property type="molecule type" value="Genomic_DNA"/>
</dbReference>
<gene>
    <name evidence="1" type="ORF">IAA62_03740</name>
</gene>
<protein>
    <submittedName>
        <fullName evidence="1">Uncharacterized protein</fullName>
    </submittedName>
</protein>
<evidence type="ECO:0000313" key="1">
    <source>
        <dbReference type="EMBL" id="HIV01644.1"/>
    </source>
</evidence>
<dbReference type="Proteomes" id="UP000886861">
    <property type="component" value="Unassembled WGS sequence"/>
</dbReference>
<organism evidence="1 2">
    <name type="scientific">Candidatus Caccopulliclostridium gallistercoris</name>
    <dbReference type="NCBI Taxonomy" id="2840719"/>
    <lineage>
        <taxon>Bacteria</taxon>
        <taxon>Bacillati</taxon>
        <taxon>Bacillota</taxon>
        <taxon>Clostridia</taxon>
        <taxon>Candidatus Caccopulliclostridium</taxon>
    </lineage>
</organism>
<name>A0A9D1SYV6_9FIRM</name>
<comment type="caution">
    <text evidence="1">The sequence shown here is derived from an EMBL/GenBank/DDBJ whole genome shotgun (WGS) entry which is preliminary data.</text>
</comment>
<evidence type="ECO:0000313" key="2">
    <source>
        <dbReference type="Proteomes" id="UP000886861"/>
    </source>
</evidence>
<dbReference type="AlphaFoldDB" id="A0A9D1SYV6"/>